<name>A0AAV2CX73_9ROSI</name>
<reference evidence="3 4" key="1">
    <citation type="submission" date="2024-04" db="EMBL/GenBank/DDBJ databases">
        <authorList>
            <person name="Fracassetti M."/>
        </authorList>
    </citation>
    <scope>NUCLEOTIDE SEQUENCE [LARGE SCALE GENOMIC DNA]</scope>
</reference>
<dbReference type="Proteomes" id="UP001497516">
    <property type="component" value="Chromosome 10"/>
</dbReference>
<feature type="domain" description="Reverse transcriptase zinc-binding" evidence="2">
    <location>
        <begin position="3"/>
        <end position="60"/>
    </location>
</feature>
<dbReference type="InterPro" id="IPR012337">
    <property type="entry name" value="RNaseH-like_sf"/>
</dbReference>
<dbReference type="InterPro" id="IPR036397">
    <property type="entry name" value="RNaseH_sf"/>
</dbReference>
<evidence type="ECO:0008006" key="5">
    <source>
        <dbReference type="Google" id="ProtNLM"/>
    </source>
</evidence>
<feature type="domain" description="RNase H type-1" evidence="1">
    <location>
        <begin position="166"/>
        <end position="285"/>
    </location>
</feature>
<evidence type="ECO:0000259" key="2">
    <source>
        <dbReference type="Pfam" id="PF13966"/>
    </source>
</evidence>
<sequence>MLELPPKVHIFVWRWGSSILPTGVNLSRRIKEAFDECPFCGLLETQEHITRECDWAGRVWRPSNLAKNFQTGERKSCETWLCDLLEETNKEELTKVLITLWFLWKERNNHFFNNPKLEEWEIVGRAHNYLEEYAEHQAKGNPGIPAPRARSRVSWEPPPVGVLKLNTDAAILGEKGTGYGMVLRDWNGNFIMGATHRTRVRWPVELAEAKAMLWGLQLARTHQTQSMLLESDCQTLIQKLNRRETTDMEVAMICDEIREAAEENDIFGWRFWKREGNECAHVMARLRGRAEETEVWIDRPPVCLVTLLSKESDVVTEL</sequence>
<proteinExistence type="predicted"/>
<dbReference type="PANTHER" id="PTHR47074">
    <property type="entry name" value="BNAC02G40300D PROTEIN"/>
    <property type="match status" value="1"/>
</dbReference>
<dbReference type="InterPro" id="IPR052929">
    <property type="entry name" value="RNase_H-like_EbsB-rel"/>
</dbReference>
<dbReference type="Pfam" id="PF13966">
    <property type="entry name" value="zf-RVT"/>
    <property type="match status" value="1"/>
</dbReference>
<dbReference type="GO" id="GO:0004523">
    <property type="term" value="F:RNA-DNA hybrid ribonuclease activity"/>
    <property type="evidence" value="ECO:0007669"/>
    <property type="project" value="InterPro"/>
</dbReference>
<evidence type="ECO:0000259" key="1">
    <source>
        <dbReference type="Pfam" id="PF13456"/>
    </source>
</evidence>
<accession>A0AAV2CX73</accession>
<dbReference type="AlphaFoldDB" id="A0AAV2CX73"/>
<dbReference type="EMBL" id="OZ034814">
    <property type="protein sequence ID" value="CAL1360945.1"/>
    <property type="molecule type" value="Genomic_DNA"/>
</dbReference>
<dbReference type="InterPro" id="IPR002156">
    <property type="entry name" value="RNaseH_domain"/>
</dbReference>
<dbReference type="PANTHER" id="PTHR47074:SF21">
    <property type="entry name" value="RNASE H TYPE-1 DOMAIN-CONTAINING PROTEIN"/>
    <property type="match status" value="1"/>
</dbReference>
<evidence type="ECO:0000313" key="3">
    <source>
        <dbReference type="EMBL" id="CAL1360945.1"/>
    </source>
</evidence>
<organism evidence="3 4">
    <name type="scientific">Linum trigynum</name>
    <dbReference type="NCBI Taxonomy" id="586398"/>
    <lineage>
        <taxon>Eukaryota</taxon>
        <taxon>Viridiplantae</taxon>
        <taxon>Streptophyta</taxon>
        <taxon>Embryophyta</taxon>
        <taxon>Tracheophyta</taxon>
        <taxon>Spermatophyta</taxon>
        <taxon>Magnoliopsida</taxon>
        <taxon>eudicotyledons</taxon>
        <taxon>Gunneridae</taxon>
        <taxon>Pentapetalae</taxon>
        <taxon>rosids</taxon>
        <taxon>fabids</taxon>
        <taxon>Malpighiales</taxon>
        <taxon>Linaceae</taxon>
        <taxon>Linum</taxon>
    </lineage>
</organism>
<dbReference type="InterPro" id="IPR044730">
    <property type="entry name" value="RNase_H-like_dom_plant"/>
</dbReference>
<keyword evidence="4" id="KW-1185">Reference proteome</keyword>
<dbReference type="Pfam" id="PF13456">
    <property type="entry name" value="RVT_3"/>
    <property type="match status" value="1"/>
</dbReference>
<dbReference type="SUPFAM" id="SSF53098">
    <property type="entry name" value="Ribonuclease H-like"/>
    <property type="match status" value="1"/>
</dbReference>
<gene>
    <name evidence="3" type="ORF">LTRI10_LOCUS8346</name>
</gene>
<dbReference type="Gene3D" id="3.30.420.10">
    <property type="entry name" value="Ribonuclease H-like superfamily/Ribonuclease H"/>
    <property type="match status" value="1"/>
</dbReference>
<dbReference type="GO" id="GO:0003676">
    <property type="term" value="F:nucleic acid binding"/>
    <property type="evidence" value="ECO:0007669"/>
    <property type="project" value="InterPro"/>
</dbReference>
<evidence type="ECO:0000313" key="4">
    <source>
        <dbReference type="Proteomes" id="UP001497516"/>
    </source>
</evidence>
<dbReference type="InterPro" id="IPR026960">
    <property type="entry name" value="RVT-Znf"/>
</dbReference>
<protein>
    <recommendedName>
        <fullName evidence="5">RNase H type-1 domain-containing protein</fullName>
    </recommendedName>
</protein>
<dbReference type="CDD" id="cd06222">
    <property type="entry name" value="RNase_H_like"/>
    <property type="match status" value="1"/>
</dbReference>